<dbReference type="AlphaFoldDB" id="A0A1C6RQR3"/>
<feature type="region of interest" description="Disordered" evidence="2">
    <location>
        <begin position="220"/>
        <end position="240"/>
    </location>
</feature>
<dbReference type="NCBIfam" id="NF040570">
    <property type="entry name" value="guided_TnpB"/>
    <property type="match status" value="1"/>
</dbReference>
<feature type="domain" description="Cas12f1-like TNB" evidence="3">
    <location>
        <begin position="306"/>
        <end position="363"/>
    </location>
</feature>
<protein>
    <submittedName>
        <fullName evidence="4">Putative transposase</fullName>
    </submittedName>
</protein>
<sequence>MWCIVFGVDETVRYTCRLRPGRIAQAALLDEWGRCRWLWNEAVHQQKTGRKPTFGKLSKLLTEARSRHAWLREGSQVAQQQTLRTYGAALAHSFTVKGRGRPKVKRLKDSLPTLEYTTRGFRIKDGRLCLPGTVTVAVVWSRELPSEPTSVRVYQDTLGHWYASFVVRREITTAPESDSPGIGVDWGIKTTAATTDPAFDLPHLGHRRRCAAEMAKAQRTMARRRRPKGHAPSKGYQTAKRQAARVATKAARQNTHDARVWAKNVTDHHALIAVEDFKPTFLARTTMARKAADAAIGACKKELIERGTRAGRKVVLVPPAYTTMTCSECGERANLRLGLGIRTFECAACGYTACRDRNAARTILATAERDRASADDVRHLIASFRDGGSGAVRAGNPGPGPGGKSPGFIRGDR</sequence>
<dbReference type="EMBL" id="FMHU01000001">
    <property type="protein sequence ID" value="SCL19516.1"/>
    <property type="molecule type" value="Genomic_DNA"/>
</dbReference>
<evidence type="ECO:0000256" key="1">
    <source>
        <dbReference type="ARBA" id="ARBA00023125"/>
    </source>
</evidence>
<keyword evidence="1" id="KW-0238">DNA-binding</keyword>
<dbReference type="Pfam" id="PF07282">
    <property type="entry name" value="Cas12f1-like_TNB"/>
    <property type="match status" value="1"/>
</dbReference>
<accession>A0A1C6RQR3</accession>
<dbReference type="Proteomes" id="UP000198906">
    <property type="component" value="Unassembled WGS sequence"/>
</dbReference>
<proteinExistence type="predicted"/>
<evidence type="ECO:0000256" key="2">
    <source>
        <dbReference type="SAM" id="MobiDB-lite"/>
    </source>
</evidence>
<evidence type="ECO:0000313" key="4">
    <source>
        <dbReference type="EMBL" id="SCL19516.1"/>
    </source>
</evidence>
<reference evidence="5" key="1">
    <citation type="submission" date="2016-06" db="EMBL/GenBank/DDBJ databases">
        <authorList>
            <person name="Varghese N."/>
        </authorList>
    </citation>
    <scope>NUCLEOTIDE SEQUENCE [LARGE SCALE GENOMIC DNA]</scope>
    <source>
        <strain evidence="5">DSM 46123</strain>
    </source>
</reference>
<feature type="compositionally biased region" description="Basic residues" evidence="2">
    <location>
        <begin position="221"/>
        <end position="231"/>
    </location>
</feature>
<organism evidence="4 5">
    <name type="scientific">Micromonospora inyonensis</name>
    <dbReference type="NCBI Taxonomy" id="47866"/>
    <lineage>
        <taxon>Bacteria</taxon>
        <taxon>Bacillati</taxon>
        <taxon>Actinomycetota</taxon>
        <taxon>Actinomycetes</taxon>
        <taxon>Micromonosporales</taxon>
        <taxon>Micromonosporaceae</taxon>
        <taxon>Micromonospora</taxon>
    </lineage>
</organism>
<dbReference type="InterPro" id="IPR010095">
    <property type="entry name" value="Cas12f1-like_TNB"/>
</dbReference>
<keyword evidence="5" id="KW-1185">Reference proteome</keyword>
<dbReference type="GO" id="GO:0003677">
    <property type="term" value="F:DNA binding"/>
    <property type="evidence" value="ECO:0007669"/>
    <property type="project" value="UniProtKB-KW"/>
</dbReference>
<evidence type="ECO:0000313" key="5">
    <source>
        <dbReference type="Proteomes" id="UP000198906"/>
    </source>
</evidence>
<feature type="region of interest" description="Disordered" evidence="2">
    <location>
        <begin position="387"/>
        <end position="413"/>
    </location>
</feature>
<dbReference type="STRING" id="47866.GA0074694_2715"/>
<gene>
    <name evidence="4" type="ORF">GA0074694_2715</name>
</gene>
<name>A0A1C6RQR3_9ACTN</name>
<evidence type="ECO:0000259" key="3">
    <source>
        <dbReference type="Pfam" id="PF07282"/>
    </source>
</evidence>